<protein>
    <submittedName>
        <fullName evidence="2">Uncharacterized protein</fullName>
    </submittedName>
</protein>
<name>A0ABM9I832_9GAMM</name>
<keyword evidence="3" id="KW-1185">Reference proteome</keyword>
<dbReference type="EMBL" id="OX458333">
    <property type="protein sequence ID" value="CAI8952490.1"/>
    <property type="molecule type" value="Genomic_DNA"/>
</dbReference>
<dbReference type="Proteomes" id="UP001162030">
    <property type="component" value="Chromosome"/>
</dbReference>
<feature type="region of interest" description="Disordered" evidence="1">
    <location>
        <begin position="28"/>
        <end position="71"/>
    </location>
</feature>
<feature type="compositionally biased region" description="Low complexity" evidence="1">
    <location>
        <begin position="42"/>
        <end position="56"/>
    </location>
</feature>
<evidence type="ECO:0000313" key="2">
    <source>
        <dbReference type="EMBL" id="CAI8952490.1"/>
    </source>
</evidence>
<organism evidence="2 3">
    <name type="scientific">Methylocaldum szegediense</name>
    <dbReference type="NCBI Taxonomy" id="73780"/>
    <lineage>
        <taxon>Bacteria</taxon>
        <taxon>Pseudomonadati</taxon>
        <taxon>Pseudomonadota</taxon>
        <taxon>Gammaproteobacteria</taxon>
        <taxon>Methylococcales</taxon>
        <taxon>Methylococcaceae</taxon>
        <taxon>Methylocaldum</taxon>
    </lineage>
</organism>
<evidence type="ECO:0000313" key="3">
    <source>
        <dbReference type="Proteomes" id="UP001162030"/>
    </source>
</evidence>
<evidence type="ECO:0000256" key="1">
    <source>
        <dbReference type="SAM" id="MobiDB-lite"/>
    </source>
</evidence>
<sequence length="71" mass="7929">MIRIFDPTAMNRTKRGAVKTDLFADQPHKQTLDKLGGPLWPKTSTASPRARSAPKAAGRRCPPKPWCASWR</sequence>
<gene>
    <name evidence="2" type="ORF">MSZNOR_4481</name>
</gene>
<accession>A0ABM9I832</accession>
<proteinExistence type="predicted"/>
<reference evidence="2 3" key="1">
    <citation type="submission" date="2023-03" db="EMBL/GenBank/DDBJ databases">
        <authorList>
            <person name="Pearce D."/>
        </authorList>
    </citation>
    <scope>NUCLEOTIDE SEQUENCE [LARGE SCALE GENOMIC DNA]</scope>
    <source>
        <strain evidence="2">Msz</strain>
    </source>
</reference>